<keyword evidence="2" id="KW-1185">Reference proteome</keyword>
<organism evidence="1 2">
    <name type="scientific">Cinara cedri</name>
    <dbReference type="NCBI Taxonomy" id="506608"/>
    <lineage>
        <taxon>Eukaryota</taxon>
        <taxon>Metazoa</taxon>
        <taxon>Ecdysozoa</taxon>
        <taxon>Arthropoda</taxon>
        <taxon>Hexapoda</taxon>
        <taxon>Insecta</taxon>
        <taxon>Pterygota</taxon>
        <taxon>Neoptera</taxon>
        <taxon>Paraneoptera</taxon>
        <taxon>Hemiptera</taxon>
        <taxon>Sternorrhyncha</taxon>
        <taxon>Aphidomorpha</taxon>
        <taxon>Aphidoidea</taxon>
        <taxon>Aphididae</taxon>
        <taxon>Lachninae</taxon>
        <taxon>Cinara</taxon>
    </lineage>
</organism>
<dbReference type="AlphaFoldDB" id="A0A5E4M3U7"/>
<dbReference type="Proteomes" id="UP000325440">
    <property type="component" value="Unassembled WGS sequence"/>
</dbReference>
<dbReference type="EMBL" id="CABPRJ010000011">
    <property type="protein sequence ID" value="VVC25289.1"/>
    <property type="molecule type" value="Genomic_DNA"/>
</dbReference>
<reference evidence="1 2" key="1">
    <citation type="submission" date="2019-08" db="EMBL/GenBank/DDBJ databases">
        <authorList>
            <person name="Alioto T."/>
            <person name="Alioto T."/>
            <person name="Gomez Garrido J."/>
        </authorList>
    </citation>
    <scope>NUCLEOTIDE SEQUENCE [LARGE SCALE GENOMIC DNA]</scope>
</reference>
<gene>
    <name evidence="1" type="ORF">CINCED_3A007990</name>
</gene>
<proteinExistence type="predicted"/>
<sequence length="436" mass="50631">MESIKDTESKKTYSIKNNAEVKQNEPPFNKFANSQFVTNFSSLHDPYDLNHIHGLRNRLFKTFNTFATILENALLPPVLKSTKKLQIKIKECDQQTNINYILDFNLMLSEIKNESKNENLHSKKNKSNAMLKTSFQIKVIQCYKLAINATELCSKTLEANIYNPIQSKMKNLIQLISTLSFTTGKYIYGVSFKKKKKESFDLVARCKELVRMLDESGYKETQDEVHDNSVLNQITNKALAKPKTQFLLSNPKRLSMYSHSKPKLGSMYAQRWSKKNQDIDKNDCNTNSEINEKPLLLNSIVSENHTFDNIKTVIQEYPIEEHDINETNKSLSIEKKGIKDEKIENYMFINYTDEVTNFQTSSKPKLNKLKTPNNVKLFIVKENIWRNFFIKNICLSQNGCLRLNINLEEVQIHLLHKRQFKQMSLTTVSQVDTISK</sequence>
<accession>A0A5E4M3U7</accession>
<protein>
    <submittedName>
        <fullName evidence="1">Uncharacterized protein</fullName>
    </submittedName>
</protein>
<dbReference type="OrthoDB" id="6602552at2759"/>
<evidence type="ECO:0000313" key="1">
    <source>
        <dbReference type="EMBL" id="VVC25289.1"/>
    </source>
</evidence>
<name>A0A5E4M3U7_9HEMI</name>
<evidence type="ECO:0000313" key="2">
    <source>
        <dbReference type="Proteomes" id="UP000325440"/>
    </source>
</evidence>